<dbReference type="GO" id="GO:0005794">
    <property type="term" value="C:Golgi apparatus"/>
    <property type="evidence" value="ECO:0007669"/>
    <property type="project" value="UniProtKB-SubCell"/>
</dbReference>
<evidence type="ECO:0000313" key="12">
    <source>
        <dbReference type="Proteomes" id="UP001497516"/>
    </source>
</evidence>
<dbReference type="Gene3D" id="1.25.40.90">
    <property type="match status" value="1"/>
</dbReference>
<dbReference type="GO" id="GO:0005905">
    <property type="term" value="C:clathrin-coated pit"/>
    <property type="evidence" value="ECO:0007669"/>
    <property type="project" value="UniProtKB-SubCell"/>
</dbReference>
<evidence type="ECO:0000256" key="1">
    <source>
        <dbReference type="ARBA" id="ARBA00004132"/>
    </source>
</evidence>
<dbReference type="GO" id="GO:0030136">
    <property type="term" value="C:clathrin-coated vesicle"/>
    <property type="evidence" value="ECO:0007669"/>
    <property type="project" value="UniProtKB-SubCell"/>
</dbReference>
<dbReference type="Gene3D" id="1.20.58.150">
    <property type="entry name" value="ANTH domain"/>
    <property type="match status" value="1"/>
</dbReference>
<keyword evidence="8" id="KW-0968">Cytoplasmic vesicle</keyword>
<evidence type="ECO:0000256" key="8">
    <source>
        <dbReference type="ARBA" id="ARBA00023329"/>
    </source>
</evidence>
<dbReference type="GO" id="GO:0005545">
    <property type="term" value="F:1-phosphatidylinositol binding"/>
    <property type="evidence" value="ECO:0007669"/>
    <property type="project" value="InterPro"/>
</dbReference>
<comment type="subcellular location">
    <subcellularLocation>
        <location evidence="1">Cytoplasmic vesicle</location>
        <location evidence="1">Clathrin-coated vesicle</location>
    </subcellularLocation>
    <subcellularLocation>
        <location evidence="2">Golgi apparatus</location>
    </subcellularLocation>
    <subcellularLocation>
        <location evidence="3">Membrane</location>
        <location evidence="3">Clathrin-coated pit</location>
    </subcellularLocation>
</comment>
<dbReference type="InterPro" id="IPR048050">
    <property type="entry name" value="ANTH_N_plant"/>
</dbReference>
<evidence type="ECO:0000313" key="11">
    <source>
        <dbReference type="EMBL" id="CAL1407205.1"/>
    </source>
</evidence>
<evidence type="ECO:0000256" key="6">
    <source>
        <dbReference type="ARBA" id="ARBA00023136"/>
    </source>
</evidence>
<dbReference type="SUPFAM" id="SSF48464">
    <property type="entry name" value="ENTH/VHS domain"/>
    <property type="match status" value="1"/>
</dbReference>
<gene>
    <name evidence="11" type="ORF">LTRI10_LOCUS46885</name>
</gene>
<evidence type="ECO:0000256" key="3">
    <source>
        <dbReference type="ARBA" id="ARBA00004600"/>
    </source>
</evidence>
<dbReference type="InterPro" id="IPR014712">
    <property type="entry name" value="ANTH_dom_sf"/>
</dbReference>
<dbReference type="GO" id="GO:0048268">
    <property type="term" value="P:clathrin coat assembly"/>
    <property type="evidence" value="ECO:0007669"/>
    <property type="project" value="InterPro"/>
</dbReference>
<dbReference type="GO" id="GO:0032050">
    <property type="term" value="F:clathrin heavy chain binding"/>
    <property type="evidence" value="ECO:0007669"/>
    <property type="project" value="TreeGrafter"/>
</dbReference>
<dbReference type="SUPFAM" id="SSF89009">
    <property type="entry name" value="GAT-like domain"/>
    <property type="match status" value="1"/>
</dbReference>
<dbReference type="FunFam" id="1.20.58.150:FF:000005">
    <property type="entry name" value="putative clathrin assembly protein At2g25430"/>
    <property type="match status" value="1"/>
</dbReference>
<dbReference type="EMBL" id="OZ034821">
    <property type="protein sequence ID" value="CAL1407205.1"/>
    <property type="molecule type" value="Genomic_DNA"/>
</dbReference>
<dbReference type="InterPro" id="IPR013809">
    <property type="entry name" value="ENTH"/>
</dbReference>
<evidence type="ECO:0000256" key="5">
    <source>
        <dbReference type="ARBA" id="ARBA00023034"/>
    </source>
</evidence>
<dbReference type="FunFam" id="1.25.40.90:FF:000019">
    <property type="entry name" value="Clathrin coat assembly protein"/>
    <property type="match status" value="1"/>
</dbReference>
<dbReference type="SMART" id="SM00273">
    <property type="entry name" value="ENTH"/>
    <property type="match status" value="1"/>
</dbReference>
<dbReference type="AlphaFoldDB" id="A0AAV2G973"/>
<keyword evidence="7" id="KW-0168">Coated pit</keyword>
<dbReference type="GO" id="GO:0000149">
    <property type="term" value="F:SNARE binding"/>
    <property type="evidence" value="ECO:0007669"/>
    <property type="project" value="TreeGrafter"/>
</dbReference>
<evidence type="ECO:0000256" key="2">
    <source>
        <dbReference type="ARBA" id="ARBA00004555"/>
    </source>
</evidence>
<dbReference type="PROSITE" id="PS50942">
    <property type="entry name" value="ENTH"/>
    <property type="match status" value="1"/>
</dbReference>
<reference evidence="11 12" key="1">
    <citation type="submission" date="2024-04" db="EMBL/GenBank/DDBJ databases">
        <authorList>
            <person name="Fracassetti M."/>
        </authorList>
    </citation>
    <scope>NUCLEOTIDE SEQUENCE [LARGE SCALE GENOMIC DNA]</scope>
</reference>
<keyword evidence="6" id="KW-0472">Membrane</keyword>
<accession>A0AAV2G973</accession>
<dbReference type="PANTHER" id="PTHR22951:SF75">
    <property type="entry name" value="CLATHRIN COAT ASSEMBLY PROTEIN AP180"/>
    <property type="match status" value="1"/>
</dbReference>
<dbReference type="Proteomes" id="UP001497516">
    <property type="component" value="Chromosome 8"/>
</dbReference>
<keyword evidence="12" id="KW-1185">Reference proteome</keyword>
<name>A0AAV2G973_9ROSI</name>
<evidence type="ECO:0000256" key="7">
    <source>
        <dbReference type="ARBA" id="ARBA00023176"/>
    </source>
</evidence>
<feature type="region of interest" description="Disordered" evidence="9">
    <location>
        <begin position="359"/>
        <end position="393"/>
    </location>
</feature>
<dbReference type="InterPro" id="IPR011417">
    <property type="entry name" value="ANTH_dom"/>
</dbReference>
<dbReference type="InterPro" id="IPR045192">
    <property type="entry name" value="AP180-like"/>
</dbReference>
<dbReference type="GO" id="GO:0005546">
    <property type="term" value="F:phosphatidylinositol-4,5-bisphosphate binding"/>
    <property type="evidence" value="ECO:0007669"/>
    <property type="project" value="TreeGrafter"/>
</dbReference>
<feature type="compositionally biased region" description="Polar residues" evidence="9">
    <location>
        <begin position="368"/>
        <end position="393"/>
    </location>
</feature>
<dbReference type="InterPro" id="IPR008942">
    <property type="entry name" value="ENTH_VHS"/>
</dbReference>
<evidence type="ECO:0000256" key="4">
    <source>
        <dbReference type="ARBA" id="ARBA00022583"/>
    </source>
</evidence>
<dbReference type="GO" id="GO:0006900">
    <property type="term" value="P:vesicle budding from membrane"/>
    <property type="evidence" value="ECO:0007669"/>
    <property type="project" value="TreeGrafter"/>
</dbReference>
<dbReference type="Pfam" id="PF07651">
    <property type="entry name" value="ANTH"/>
    <property type="match status" value="1"/>
</dbReference>
<dbReference type="GO" id="GO:0072583">
    <property type="term" value="P:clathrin-dependent endocytosis"/>
    <property type="evidence" value="ECO:0007669"/>
    <property type="project" value="InterPro"/>
</dbReference>
<proteinExistence type="predicted"/>
<evidence type="ECO:0000259" key="10">
    <source>
        <dbReference type="PROSITE" id="PS50942"/>
    </source>
</evidence>
<sequence length="690" mass="76507">MPSKLRKAIGAVKDQTSISFAKISSTNASNLEVLILKATRHDDVPIDERYVAEVLSLISSSKAYAVACAHVISKRIGRTRNWIVALKSLMLVLRIFQDGDPYFPREVLHAMKRGARILNLSSFRDDSNSSPWDFTAFVRTFALYLDERLDCFITGKLQRRRDCGGGGGAAASRTGKFRPPKPKMYFSDSMKPPMLLDRISYWQKLLDRAMATRPTGAAKSNRLVLICLYAVVQESFDLYKDISDGLALLLDSFFHLPYQSCATAFQACVKAAKQFQELCSYYDFCKSMGVGRTSEYPSVQKISEELIETLQEFLKDQASFPRSPPEGEEEEAAVVEGISSRGRQLSSLQELMGLAVAGMEEDEEEPSISMSLENQDMTSTTGEDNNESSTSAKSSCVMDLLSLDDWDLEDLKLENEKALENSNSGWEIVLAEIATQSSTEIPSGFFDLNEVGNSNSPFGLELGTPAIAENHVLDHNYNPFLQDLEVSLPEIEIESKPLPSGDDKAIVLMDDLFSSGTFQATPPTFSVHENHHCKSSNQLIEWKNEPESETVTRMTVDENVMALADDFFSTAASTFQARPTLISVQNTNNNNLESGMSGGWPIETEQTTPAGDENKAIVLFDDLFTTAPSFQATPPTFSVENGECNGCDDLFGPWPMVAKGGDAMERENLLREQQMWLANQNKIITKNLCQ</sequence>
<keyword evidence="5" id="KW-0333">Golgi apparatus</keyword>
<evidence type="ECO:0000256" key="9">
    <source>
        <dbReference type="SAM" id="MobiDB-lite"/>
    </source>
</evidence>
<dbReference type="PANTHER" id="PTHR22951">
    <property type="entry name" value="CLATHRIN ASSEMBLY PROTEIN"/>
    <property type="match status" value="1"/>
</dbReference>
<feature type="domain" description="ENTH" evidence="10">
    <location>
        <begin position="23"/>
        <end position="159"/>
    </location>
</feature>
<dbReference type="CDD" id="cd16987">
    <property type="entry name" value="ANTH_N_AP180_plant"/>
    <property type="match status" value="1"/>
</dbReference>
<organism evidence="11 12">
    <name type="scientific">Linum trigynum</name>
    <dbReference type="NCBI Taxonomy" id="586398"/>
    <lineage>
        <taxon>Eukaryota</taxon>
        <taxon>Viridiplantae</taxon>
        <taxon>Streptophyta</taxon>
        <taxon>Embryophyta</taxon>
        <taxon>Tracheophyta</taxon>
        <taxon>Spermatophyta</taxon>
        <taxon>Magnoliopsida</taxon>
        <taxon>eudicotyledons</taxon>
        <taxon>Gunneridae</taxon>
        <taxon>Pentapetalae</taxon>
        <taxon>rosids</taxon>
        <taxon>fabids</taxon>
        <taxon>Malpighiales</taxon>
        <taxon>Linaceae</taxon>
        <taxon>Linum</taxon>
    </lineage>
</organism>
<keyword evidence="4" id="KW-0254">Endocytosis</keyword>
<protein>
    <recommendedName>
        <fullName evidence="10">ENTH domain-containing protein</fullName>
    </recommendedName>
</protein>